<accession>A0A084Q9G8</accession>
<dbReference type="Proteomes" id="UP000028524">
    <property type="component" value="Unassembled WGS sequence"/>
</dbReference>
<evidence type="ECO:0000313" key="2">
    <source>
        <dbReference type="Proteomes" id="UP000028524"/>
    </source>
</evidence>
<proteinExistence type="predicted"/>
<sequence>MPVIYDDQDLMTMTVGTPGAAATGHDFADADGVGDMTYSPGQGSVREAKFHRSALVEIAAWKGWCPMVCRDFSPQD</sequence>
<protein>
    <submittedName>
        <fullName evidence="1">Uncharacterized protein</fullName>
    </submittedName>
</protein>
<keyword evidence="2" id="KW-1185">Reference proteome</keyword>
<evidence type="ECO:0000313" key="1">
    <source>
        <dbReference type="EMBL" id="KFA60603.1"/>
    </source>
</evidence>
<dbReference type="AlphaFoldDB" id="A0A084Q9G8"/>
<reference evidence="1 2" key="1">
    <citation type="journal article" date="2014" name="BMC Genomics">
        <title>Comparative genome sequencing reveals chemotype-specific gene clusters in the toxigenic black mold Stachybotrys.</title>
        <authorList>
            <person name="Semeiks J."/>
            <person name="Borek D."/>
            <person name="Otwinowski Z."/>
            <person name="Grishin N.V."/>
        </authorList>
    </citation>
    <scope>NUCLEOTIDE SEQUENCE [LARGE SCALE GENOMIC DNA]</scope>
    <source>
        <strain evidence="1 2">IBT 40285</strain>
    </source>
</reference>
<gene>
    <name evidence="1" type="ORF">S40285_10553</name>
</gene>
<dbReference type="InParanoid" id="A0A084Q9G8"/>
<organism evidence="1 2">
    <name type="scientific">Stachybotrys chlorohalonatus (strain IBT 40285)</name>
    <dbReference type="NCBI Taxonomy" id="1283841"/>
    <lineage>
        <taxon>Eukaryota</taxon>
        <taxon>Fungi</taxon>
        <taxon>Dikarya</taxon>
        <taxon>Ascomycota</taxon>
        <taxon>Pezizomycotina</taxon>
        <taxon>Sordariomycetes</taxon>
        <taxon>Hypocreomycetidae</taxon>
        <taxon>Hypocreales</taxon>
        <taxon>Stachybotryaceae</taxon>
        <taxon>Stachybotrys</taxon>
    </lineage>
</organism>
<dbReference type="HOGENOM" id="CLU_2656074_0_0_1"/>
<dbReference type="EMBL" id="KL660907">
    <property type="protein sequence ID" value="KFA60603.1"/>
    <property type="molecule type" value="Genomic_DNA"/>
</dbReference>
<name>A0A084Q9G8_STAC4</name>